<evidence type="ECO:0000313" key="3">
    <source>
        <dbReference type="Proteomes" id="UP000578819"/>
    </source>
</evidence>
<evidence type="ECO:0000259" key="1">
    <source>
        <dbReference type="Pfam" id="PF01636"/>
    </source>
</evidence>
<dbReference type="RefSeq" id="WP_312881934.1">
    <property type="nucleotide sequence ID" value="NZ_JACHJW010000001.1"/>
</dbReference>
<proteinExistence type="predicted"/>
<dbReference type="AlphaFoldDB" id="A0A7W7SP20"/>
<dbReference type="Pfam" id="PF01636">
    <property type="entry name" value="APH"/>
    <property type="match status" value="1"/>
</dbReference>
<sequence length="244" mass="27197">MTIFVKRYATPATLRAAQTHHAWLVGLNADVRLPRLLDRFSDGLAFEAMPGDIPGPVRMPIVAAAIGRLHTAAAPRLRDSRLDRPHDVGACELADFIHTRRHRLHDTARTHHIPITAVDRVLEAASTLPASLYKDSNLRNFLITDTDGVAIVDFDDLTLAPYGYDLAKLVVSMAMTHGPLDTNVIAMALDAYNSALGQVRCTPEDLAIWAELNWLLTTPYTGRNGYHQHWPSLRPWPHPLTRRL</sequence>
<dbReference type="SUPFAM" id="SSF56112">
    <property type="entry name" value="Protein kinase-like (PK-like)"/>
    <property type="match status" value="1"/>
</dbReference>
<gene>
    <name evidence="2" type="ORF">FHR38_001480</name>
</gene>
<dbReference type="Proteomes" id="UP000578819">
    <property type="component" value="Unassembled WGS sequence"/>
</dbReference>
<protein>
    <recommendedName>
        <fullName evidence="1">Aminoglycoside phosphotransferase domain-containing protein</fullName>
    </recommendedName>
</protein>
<dbReference type="InterPro" id="IPR011009">
    <property type="entry name" value="Kinase-like_dom_sf"/>
</dbReference>
<comment type="caution">
    <text evidence="2">The sequence shown here is derived from an EMBL/GenBank/DDBJ whole genome shotgun (WGS) entry which is preliminary data.</text>
</comment>
<reference evidence="2 3" key="1">
    <citation type="submission" date="2020-08" db="EMBL/GenBank/DDBJ databases">
        <title>Sequencing the genomes of 1000 actinobacteria strains.</title>
        <authorList>
            <person name="Klenk H.-P."/>
        </authorList>
    </citation>
    <scope>NUCLEOTIDE SEQUENCE [LARGE SCALE GENOMIC DNA]</scope>
    <source>
        <strain evidence="2 3">DSM 45886</strain>
    </source>
</reference>
<keyword evidence="3" id="KW-1185">Reference proteome</keyword>
<organism evidence="2 3">
    <name type="scientific">Micromonospora polyrhachis</name>
    <dbReference type="NCBI Taxonomy" id="1282883"/>
    <lineage>
        <taxon>Bacteria</taxon>
        <taxon>Bacillati</taxon>
        <taxon>Actinomycetota</taxon>
        <taxon>Actinomycetes</taxon>
        <taxon>Micromonosporales</taxon>
        <taxon>Micromonosporaceae</taxon>
        <taxon>Micromonospora</taxon>
    </lineage>
</organism>
<name>A0A7W7SP20_9ACTN</name>
<dbReference type="EMBL" id="JACHJW010000001">
    <property type="protein sequence ID" value="MBB4957747.1"/>
    <property type="molecule type" value="Genomic_DNA"/>
</dbReference>
<feature type="domain" description="Aminoglycoside phosphotransferase" evidence="1">
    <location>
        <begin position="4"/>
        <end position="197"/>
    </location>
</feature>
<accession>A0A7W7SP20</accession>
<dbReference type="InterPro" id="IPR002575">
    <property type="entry name" value="Aminoglycoside_PTrfase"/>
</dbReference>
<evidence type="ECO:0000313" key="2">
    <source>
        <dbReference type="EMBL" id="MBB4957747.1"/>
    </source>
</evidence>
<dbReference type="Gene3D" id="3.90.1200.10">
    <property type="match status" value="1"/>
</dbReference>